<feature type="region of interest" description="Disordered" evidence="1">
    <location>
        <begin position="936"/>
        <end position="1006"/>
    </location>
</feature>
<feature type="compositionally biased region" description="Basic and acidic residues" evidence="1">
    <location>
        <begin position="370"/>
        <end position="387"/>
    </location>
</feature>
<feature type="compositionally biased region" description="Basic and acidic residues" evidence="1">
    <location>
        <begin position="758"/>
        <end position="768"/>
    </location>
</feature>
<feature type="compositionally biased region" description="Basic and acidic residues" evidence="1">
    <location>
        <begin position="323"/>
        <end position="334"/>
    </location>
</feature>
<feature type="compositionally biased region" description="Basic and acidic residues" evidence="1">
    <location>
        <begin position="841"/>
        <end position="853"/>
    </location>
</feature>
<accession>A0A1Y1UC13</accession>
<name>A0A1Y1UC13_9TREE</name>
<feature type="compositionally biased region" description="Polar residues" evidence="1">
    <location>
        <begin position="194"/>
        <end position="205"/>
    </location>
</feature>
<feature type="region of interest" description="Disordered" evidence="1">
    <location>
        <begin position="542"/>
        <end position="580"/>
    </location>
</feature>
<feature type="compositionally biased region" description="Polar residues" evidence="1">
    <location>
        <begin position="1271"/>
        <end position="1288"/>
    </location>
</feature>
<organism evidence="2 3">
    <name type="scientific">Kockovaella imperatae</name>
    <dbReference type="NCBI Taxonomy" id="4999"/>
    <lineage>
        <taxon>Eukaryota</taxon>
        <taxon>Fungi</taxon>
        <taxon>Dikarya</taxon>
        <taxon>Basidiomycota</taxon>
        <taxon>Agaricomycotina</taxon>
        <taxon>Tremellomycetes</taxon>
        <taxon>Tremellales</taxon>
        <taxon>Cuniculitremaceae</taxon>
        <taxon>Kockovaella</taxon>
    </lineage>
</organism>
<feature type="compositionally biased region" description="Low complexity" evidence="1">
    <location>
        <begin position="1084"/>
        <end position="1095"/>
    </location>
</feature>
<feature type="compositionally biased region" description="Polar residues" evidence="1">
    <location>
        <begin position="168"/>
        <end position="183"/>
    </location>
</feature>
<feature type="compositionally biased region" description="Basic and acidic residues" evidence="1">
    <location>
        <begin position="1139"/>
        <end position="1150"/>
    </location>
</feature>
<feature type="compositionally biased region" description="Polar residues" evidence="1">
    <location>
        <begin position="425"/>
        <end position="434"/>
    </location>
</feature>
<protein>
    <submittedName>
        <fullName evidence="2">Uncharacterized protein</fullName>
    </submittedName>
</protein>
<dbReference type="RefSeq" id="XP_021869242.1">
    <property type="nucleotide sequence ID" value="XM_022011939.1"/>
</dbReference>
<feature type="compositionally biased region" description="Polar residues" evidence="1">
    <location>
        <begin position="636"/>
        <end position="656"/>
    </location>
</feature>
<feature type="region of interest" description="Disordered" evidence="1">
    <location>
        <begin position="425"/>
        <end position="514"/>
    </location>
</feature>
<feature type="compositionally biased region" description="Basic and acidic residues" evidence="1">
    <location>
        <begin position="440"/>
        <end position="449"/>
    </location>
</feature>
<feature type="compositionally biased region" description="Low complexity" evidence="1">
    <location>
        <begin position="338"/>
        <end position="349"/>
    </location>
</feature>
<feature type="compositionally biased region" description="Polar residues" evidence="1">
    <location>
        <begin position="279"/>
        <end position="288"/>
    </location>
</feature>
<feature type="compositionally biased region" description="Polar residues" evidence="1">
    <location>
        <begin position="570"/>
        <end position="580"/>
    </location>
</feature>
<keyword evidence="3" id="KW-1185">Reference proteome</keyword>
<comment type="caution">
    <text evidence="2">The sequence shown here is derived from an EMBL/GenBank/DDBJ whole genome shotgun (WGS) entry which is preliminary data.</text>
</comment>
<feature type="region of interest" description="Disordered" evidence="1">
    <location>
        <begin position="1070"/>
        <end position="1103"/>
    </location>
</feature>
<gene>
    <name evidence="2" type="ORF">BD324DRAFT_113749</name>
</gene>
<feature type="compositionally biased region" description="Acidic residues" evidence="1">
    <location>
        <begin position="1224"/>
        <end position="1235"/>
    </location>
</feature>
<feature type="region of interest" description="Disordered" evidence="1">
    <location>
        <begin position="758"/>
        <end position="786"/>
    </location>
</feature>
<dbReference type="EMBL" id="NBSH01000012">
    <property type="protein sequence ID" value="ORX35026.1"/>
    <property type="molecule type" value="Genomic_DNA"/>
</dbReference>
<dbReference type="Proteomes" id="UP000193218">
    <property type="component" value="Unassembled WGS sequence"/>
</dbReference>
<feature type="compositionally biased region" description="Basic and acidic residues" evidence="1">
    <location>
        <begin position="133"/>
        <end position="149"/>
    </location>
</feature>
<feature type="compositionally biased region" description="Basic and acidic residues" evidence="1">
    <location>
        <begin position="952"/>
        <end position="967"/>
    </location>
</feature>
<evidence type="ECO:0000313" key="2">
    <source>
        <dbReference type="EMBL" id="ORX35026.1"/>
    </source>
</evidence>
<feature type="compositionally biased region" description="Basic and acidic residues" evidence="1">
    <location>
        <begin position="1157"/>
        <end position="1182"/>
    </location>
</feature>
<feature type="region of interest" description="Disordered" evidence="1">
    <location>
        <begin position="885"/>
        <end position="917"/>
    </location>
</feature>
<feature type="compositionally biased region" description="Basic residues" evidence="1">
    <location>
        <begin position="350"/>
        <end position="369"/>
    </location>
</feature>
<feature type="compositionally biased region" description="Basic residues" evidence="1">
    <location>
        <begin position="1247"/>
        <end position="1257"/>
    </location>
</feature>
<reference evidence="2 3" key="1">
    <citation type="submission" date="2017-03" db="EMBL/GenBank/DDBJ databases">
        <title>Widespread Adenine N6-methylation of Active Genes in Fungi.</title>
        <authorList>
            <consortium name="DOE Joint Genome Institute"/>
            <person name="Mondo S.J."/>
            <person name="Dannebaum R.O."/>
            <person name="Kuo R.C."/>
            <person name="Louie K.B."/>
            <person name="Bewick A.J."/>
            <person name="Labutti K."/>
            <person name="Haridas S."/>
            <person name="Kuo A."/>
            <person name="Salamov A."/>
            <person name="Ahrendt S.R."/>
            <person name="Lau R."/>
            <person name="Bowen B.P."/>
            <person name="Lipzen A."/>
            <person name="Sullivan W."/>
            <person name="Andreopoulos W.B."/>
            <person name="Clum A."/>
            <person name="Lindquist E."/>
            <person name="Daum C."/>
            <person name="Northen T.R."/>
            <person name="Ramamoorthy G."/>
            <person name="Schmitz R.J."/>
            <person name="Gryganskyi A."/>
            <person name="Culley D."/>
            <person name="Magnuson J."/>
            <person name="James T.Y."/>
            <person name="O'Malley M.A."/>
            <person name="Stajich J.E."/>
            <person name="Spatafora J.W."/>
            <person name="Visel A."/>
            <person name="Grigoriev I.V."/>
        </authorList>
    </citation>
    <scope>NUCLEOTIDE SEQUENCE [LARGE SCALE GENOMIC DNA]</scope>
    <source>
        <strain evidence="2 3">NRRL Y-17943</strain>
    </source>
</reference>
<evidence type="ECO:0000313" key="3">
    <source>
        <dbReference type="Proteomes" id="UP000193218"/>
    </source>
</evidence>
<dbReference type="InParanoid" id="A0A1Y1UC13"/>
<dbReference type="GeneID" id="33553747"/>
<proteinExistence type="predicted"/>
<feature type="region of interest" description="Disordered" evidence="1">
    <location>
        <begin position="1139"/>
        <end position="1364"/>
    </location>
</feature>
<feature type="region of interest" description="Disordered" evidence="1">
    <location>
        <begin position="623"/>
        <end position="656"/>
    </location>
</feature>
<sequence length="1364" mass="151747">MEASSSFYIPPRPHPTPLQRRRAVRSSGQESDEAEEEAGPGVYGMSPVRSSGPVFATEITGSPLESFGPMSPTDRKHGLKRAATAKLLESPGSPPMRPTVAATLSGLKIRTVSPPTKPITCPPTLQKKKHSHRDRDEVDQSVDLDEHGQRAQSPQVSIGLAQSRHSHTLPQQRKVSRSKSTAEIAQHEPRDNSIETPQISRSKSIAQAFDPDPRDRSAEPRQVSRSKSIVQMFDPDPRADSAPAPRQVSRSKSIAQMFEADERPTASEAKASVAMHTTADPNLQNGHVSRSKSRSRAAQPEDDVPKHEIRKVSRSKTYAAPEMIERRNTPPEHRKLSRTNSRLSRNGSRLSRHNSRLSRSSSHARRRHHAEYAEPRRVSRSKSEVPHRKPSIRRAATEPIEHVSQMPMLPPLTSAILPSHPQLPRSQVYQQRRQVMSPEEPLRRRETSHQNHVRYATSHLADASELDSEDSLSQFIESPEPMTSSQLSHSQSHTERRRSSGHRQPAHPMLSQEKPEQITILKGSQSAYPPLRKNTRGSVLILPPVPRESQGGRRSNAGTPEPRRMPSGHLRSSASQTLPNGYTFPTSISQSIPRGPMRPLCAVPTLGYTSEAITPLLRYEADQDDGAPQEEPLPLPQTSRNRNIASPASGISMNATSSEGHGIIMINGRPFSPDARPFSPDMITSESSLPATPEASDMGHGHLLQVYGDEKTPTLEQLINEQITIPLRPVELDDAGSAYVVDLSKAARKAARRAERLAEKEAKKEAKAVRRATKKGKGSMSFNIGTINRSESPLDVNESEMRRAAELAAQYEAEQVRSEARKTVPNSTAKETIQGGAQMARTDEPTSRTKEPKIMAVEENVTSQADGQAALEAEQKEIRRAAFRAEKREEERAERAAFEKRRAEERVEREAKEAAVKDAAELAAIAAEEDAKARIRIARRSTTRTVATPETVRTHSESPRTPQRTEDAASPDEPLSPQKSTRRIQPRHAMSDSVVPKTPAQLEKEAYETARAQAEIDAVAMEAQRLKAEIQDKVRVTSHLEHMANTLAAARRARRESKILDYGYPSAELDPPHRTEGVGLKLISPGGPSSSASTRPRSKSKSKVVAMVAAVVPGLPKTDTYPRGFRSISYADLRDAAEERQIQNEERGWEADTQMKTLEKEQSRSKDFKDWLRKKKSNEVARRLSGGAEDDETQSRGTVPRRQSDDPRLSLAARNRRYERGDYVDEGEWETDDEGSDRSLNQDQLHNRHHHHSRHSTHLSDAEVSEDQWEDLSNASRSLSDQEVNFRTSDLDEPGRRRSKSKSSPKILRPQPLKRASTVKLLKLERSEASVHFLPEPKPLDPDGLRSTRNPSRPPSVGSGPWLW</sequence>
<evidence type="ECO:0000256" key="1">
    <source>
        <dbReference type="SAM" id="MobiDB-lite"/>
    </source>
</evidence>
<feature type="region of interest" description="Disordered" evidence="1">
    <location>
        <begin position="1"/>
        <end position="79"/>
    </location>
</feature>
<feature type="region of interest" description="Disordered" evidence="1">
    <location>
        <begin position="108"/>
        <end position="403"/>
    </location>
</feature>
<feature type="region of interest" description="Disordered" evidence="1">
    <location>
        <begin position="816"/>
        <end position="869"/>
    </location>
</feature>